<keyword evidence="3" id="KW-1185">Reference proteome</keyword>
<feature type="compositionally biased region" description="Low complexity" evidence="1">
    <location>
        <begin position="122"/>
        <end position="150"/>
    </location>
</feature>
<protein>
    <submittedName>
        <fullName evidence="2">Uncharacterized protein</fullName>
    </submittedName>
</protein>
<sequence length="211" mass="23032">MGSMGKAKKDTTVECVAKVADDVEVEIITMWCSKVAYGGTYQGDTSAFPFFTARNDLVLEANMDDDMDDAYDDLGDELFYSVDVEDDRTSKDKMQRRQPASTKRSCAPVPRAAACQYRGQPSTSTVRRTRAAQRQQATRSTSTRAHAPVRAPACLRALRLAAPALSRPPSPTRLGPTFCLFHFSARSGRPSVDPAPPFPPTSSSTSSNQEE</sequence>
<dbReference type="Proteomes" id="UP001085076">
    <property type="component" value="Miscellaneous, Linkage group lg08"/>
</dbReference>
<organism evidence="2 3">
    <name type="scientific">Dioscorea zingiberensis</name>
    <dbReference type="NCBI Taxonomy" id="325984"/>
    <lineage>
        <taxon>Eukaryota</taxon>
        <taxon>Viridiplantae</taxon>
        <taxon>Streptophyta</taxon>
        <taxon>Embryophyta</taxon>
        <taxon>Tracheophyta</taxon>
        <taxon>Spermatophyta</taxon>
        <taxon>Magnoliopsida</taxon>
        <taxon>Liliopsida</taxon>
        <taxon>Dioscoreales</taxon>
        <taxon>Dioscoreaceae</taxon>
        <taxon>Dioscorea</taxon>
    </lineage>
</organism>
<evidence type="ECO:0000256" key="1">
    <source>
        <dbReference type="SAM" id="MobiDB-lite"/>
    </source>
</evidence>
<evidence type="ECO:0000313" key="3">
    <source>
        <dbReference type="Proteomes" id="UP001085076"/>
    </source>
</evidence>
<feature type="region of interest" description="Disordered" evidence="1">
    <location>
        <begin position="86"/>
        <end position="150"/>
    </location>
</feature>
<proteinExistence type="predicted"/>
<dbReference type="EMBL" id="JAGGNH010000008">
    <property type="protein sequence ID" value="KAJ0964801.1"/>
    <property type="molecule type" value="Genomic_DNA"/>
</dbReference>
<reference evidence="2" key="2">
    <citation type="journal article" date="2022" name="Hortic Res">
        <title>The genome of Dioscorea zingiberensis sheds light on the biosynthesis, origin and evolution of the medicinally important diosgenin saponins.</title>
        <authorList>
            <person name="Li Y."/>
            <person name="Tan C."/>
            <person name="Li Z."/>
            <person name="Guo J."/>
            <person name="Li S."/>
            <person name="Chen X."/>
            <person name="Wang C."/>
            <person name="Dai X."/>
            <person name="Yang H."/>
            <person name="Song W."/>
            <person name="Hou L."/>
            <person name="Xu J."/>
            <person name="Tong Z."/>
            <person name="Xu A."/>
            <person name="Yuan X."/>
            <person name="Wang W."/>
            <person name="Yang Q."/>
            <person name="Chen L."/>
            <person name="Sun Z."/>
            <person name="Wang K."/>
            <person name="Pan B."/>
            <person name="Chen J."/>
            <person name="Bao Y."/>
            <person name="Liu F."/>
            <person name="Qi X."/>
            <person name="Gang D.R."/>
            <person name="Wen J."/>
            <person name="Li J."/>
        </authorList>
    </citation>
    <scope>NUCLEOTIDE SEQUENCE</scope>
    <source>
        <strain evidence="2">Dzin_1.0</strain>
    </source>
</reference>
<feature type="compositionally biased region" description="Low complexity" evidence="1">
    <location>
        <begin position="201"/>
        <end position="211"/>
    </location>
</feature>
<comment type="caution">
    <text evidence="2">The sequence shown here is derived from an EMBL/GenBank/DDBJ whole genome shotgun (WGS) entry which is preliminary data.</text>
</comment>
<gene>
    <name evidence="2" type="ORF">J5N97_025939</name>
</gene>
<name>A0A9D5H699_9LILI</name>
<dbReference type="AlphaFoldDB" id="A0A9D5H699"/>
<accession>A0A9D5H699</accession>
<feature type="region of interest" description="Disordered" evidence="1">
    <location>
        <begin position="185"/>
        <end position="211"/>
    </location>
</feature>
<reference evidence="2" key="1">
    <citation type="submission" date="2021-03" db="EMBL/GenBank/DDBJ databases">
        <authorList>
            <person name="Li Z."/>
            <person name="Yang C."/>
        </authorList>
    </citation>
    <scope>NUCLEOTIDE SEQUENCE</scope>
    <source>
        <strain evidence="2">Dzin_1.0</strain>
        <tissue evidence="2">Leaf</tissue>
    </source>
</reference>
<evidence type="ECO:0000313" key="2">
    <source>
        <dbReference type="EMBL" id="KAJ0964801.1"/>
    </source>
</evidence>